<keyword evidence="2" id="KW-1185">Reference proteome</keyword>
<protein>
    <submittedName>
        <fullName evidence="1">Uncharacterized protein</fullName>
    </submittedName>
</protein>
<evidence type="ECO:0000313" key="1">
    <source>
        <dbReference type="EMBL" id="KAJ4395498.1"/>
    </source>
</evidence>
<comment type="caution">
    <text evidence="1">The sequence shown here is derived from an EMBL/GenBank/DDBJ whole genome shotgun (WGS) entry which is preliminary data.</text>
</comment>
<reference evidence="1" key="1">
    <citation type="submission" date="2022-10" db="EMBL/GenBank/DDBJ databases">
        <title>Tapping the CABI collections for fungal endophytes: first genome assemblies for Collariella, Neodidymelliopsis, Ascochyta clinopodiicola, Didymella pomorum, Didymosphaeria variabile, Neocosmospora piperis and Neocucurbitaria cava.</title>
        <authorList>
            <person name="Hill R."/>
        </authorList>
    </citation>
    <scope>NUCLEOTIDE SEQUENCE</scope>
    <source>
        <strain evidence="1">IMI 355091</strain>
    </source>
</reference>
<name>A0A9W8Z0P5_9PLEO</name>
<dbReference type="Proteomes" id="UP001140510">
    <property type="component" value="Unassembled WGS sequence"/>
</dbReference>
<proteinExistence type="predicted"/>
<dbReference type="EMBL" id="JAPEVA010000156">
    <property type="protein sequence ID" value="KAJ4395498.1"/>
    <property type="molecule type" value="Genomic_DNA"/>
</dbReference>
<dbReference type="AlphaFoldDB" id="A0A9W8Z0P5"/>
<evidence type="ECO:0000313" key="2">
    <source>
        <dbReference type="Proteomes" id="UP001140510"/>
    </source>
</evidence>
<organism evidence="1 2">
    <name type="scientific">Didymella pomorum</name>
    <dbReference type="NCBI Taxonomy" id="749634"/>
    <lineage>
        <taxon>Eukaryota</taxon>
        <taxon>Fungi</taxon>
        <taxon>Dikarya</taxon>
        <taxon>Ascomycota</taxon>
        <taxon>Pezizomycotina</taxon>
        <taxon>Dothideomycetes</taxon>
        <taxon>Pleosporomycetidae</taxon>
        <taxon>Pleosporales</taxon>
        <taxon>Pleosporineae</taxon>
        <taxon>Didymellaceae</taxon>
        <taxon>Didymella</taxon>
    </lineage>
</organism>
<sequence length="117" mass="14048">MSSDAAISEFRHDRQPSEQIRVAEQQFLDELLRQHFSERNPRIRDQLWDWTKTTFSVDTDKIKKYLKFRKENPIRVPEAHEYFEEVKRTDVSDVDQLACLNYLMNGDQFPHILLGHL</sequence>
<gene>
    <name evidence="1" type="ORF">N0V91_010810</name>
</gene>
<accession>A0A9W8Z0P5</accession>